<feature type="region of interest" description="Disordered" evidence="1">
    <location>
        <begin position="1"/>
        <end position="27"/>
    </location>
</feature>
<accession>A0A8K0KKV7</accession>
<keyword evidence="3" id="KW-1185">Reference proteome</keyword>
<organism evidence="2 3">
    <name type="scientific">Ladona fulva</name>
    <name type="common">Scarce chaser dragonfly</name>
    <name type="synonym">Libellula fulva</name>
    <dbReference type="NCBI Taxonomy" id="123851"/>
    <lineage>
        <taxon>Eukaryota</taxon>
        <taxon>Metazoa</taxon>
        <taxon>Ecdysozoa</taxon>
        <taxon>Arthropoda</taxon>
        <taxon>Hexapoda</taxon>
        <taxon>Insecta</taxon>
        <taxon>Pterygota</taxon>
        <taxon>Palaeoptera</taxon>
        <taxon>Odonata</taxon>
        <taxon>Epiprocta</taxon>
        <taxon>Anisoptera</taxon>
        <taxon>Libelluloidea</taxon>
        <taxon>Libellulidae</taxon>
        <taxon>Ladona</taxon>
    </lineage>
</organism>
<dbReference type="PANTHER" id="PTHR14445">
    <property type="entry name" value="GRB10 INTERACTING GYF PROTEIN"/>
    <property type="match status" value="1"/>
</dbReference>
<dbReference type="GO" id="GO:0005829">
    <property type="term" value="C:cytosol"/>
    <property type="evidence" value="ECO:0007669"/>
    <property type="project" value="TreeGrafter"/>
</dbReference>
<name>A0A8K0KKV7_LADFU</name>
<dbReference type="InterPro" id="IPR051640">
    <property type="entry name" value="GRB10-interact_GYF"/>
</dbReference>
<dbReference type="PANTHER" id="PTHR14445:SF36">
    <property type="entry name" value="FI03272P-RELATED"/>
    <property type="match status" value="1"/>
</dbReference>
<protein>
    <recommendedName>
        <fullName evidence="4">PERQ amino acid-rich with GYF domain-containing protein 2</fullName>
    </recommendedName>
</protein>
<gene>
    <name evidence="2" type="ORF">J437_LFUL015238</name>
</gene>
<comment type="caution">
    <text evidence="2">The sequence shown here is derived from an EMBL/GenBank/DDBJ whole genome shotgun (WGS) entry which is preliminary data.</text>
</comment>
<reference evidence="2" key="1">
    <citation type="submission" date="2013-04" db="EMBL/GenBank/DDBJ databases">
        <authorList>
            <person name="Qu J."/>
            <person name="Murali S.C."/>
            <person name="Bandaranaike D."/>
            <person name="Bellair M."/>
            <person name="Blankenburg K."/>
            <person name="Chao H."/>
            <person name="Dinh H."/>
            <person name="Doddapaneni H."/>
            <person name="Downs B."/>
            <person name="Dugan-Rocha S."/>
            <person name="Elkadiri S."/>
            <person name="Gnanaolivu R.D."/>
            <person name="Hernandez B."/>
            <person name="Javaid M."/>
            <person name="Jayaseelan J.C."/>
            <person name="Lee S."/>
            <person name="Li M."/>
            <person name="Ming W."/>
            <person name="Munidasa M."/>
            <person name="Muniz J."/>
            <person name="Nguyen L."/>
            <person name="Ongeri F."/>
            <person name="Osuji N."/>
            <person name="Pu L.-L."/>
            <person name="Puazo M."/>
            <person name="Qu C."/>
            <person name="Quiroz J."/>
            <person name="Raj R."/>
            <person name="Weissenberger G."/>
            <person name="Xin Y."/>
            <person name="Zou X."/>
            <person name="Han Y."/>
            <person name="Richards S."/>
            <person name="Worley K."/>
            <person name="Muzny D."/>
            <person name="Gibbs R."/>
        </authorList>
    </citation>
    <scope>NUCLEOTIDE SEQUENCE</scope>
    <source>
        <strain evidence="2">Sampled in the wild</strain>
    </source>
</reference>
<dbReference type="EMBL" id="KZ309092">
    <property type="protein sequence ID" value="KAG8236912.1"/>
    <property type="molecule type" value="Genomic_DNA"/>
</dbReference>
<reference evidence="2" key="2">
    <citation type="submission" date="2017-10" db="EMBL/GenBank/DDBJ databases">
        <title>Ladona fulva Genome sequencing and assembly.</title>
        <authorList>
            <person name="Murali S."/>
            <person name="Richards S."/>
            <person name="Bandaranaike D."/>
            <person name="Bellair M."/>
            <person name="Blankenburg K."/>
            <person name="Chao H."/>
            <person name="Dinh H."/>
            <person name="Doddapaneni H."/>
            <person name="Dugan-Rocha S."/>
            <person name="Elkadiri S."/>
            <person name="Gnanaolivu R."/>
            <person name="Hernandez B."/>
            <person name="Skinner E."/>
            <person name="Javaid M."/>
            <person name="Lee S."/>
            <person name="Li M."/>
            <person name="Ming W."/>
            <person name="Munidasa M."/>
            <person name="Muniz J."/>
            <person name="Nguyen L."/>
            <person name="Hughes D."/>
            <person name="Osuji N."/>
            <person name="Pu L.-L."/>
            <person name="Puazo M."/>
            <person name="Qu C."/>
            <person name="Quiroz J."/>
            <person name="Raj R."/>
            <person name="Weissenberger G."/>
            <person name="Xin Y."/>
            <person name="Zou X."/>
            <person name="Han Y."/>
            <person name="Worley K."/>
            <person name="Muzny D."/>
            <person name="Gibbs R."/>
        </authorList>
    </citation>
    <scope>NUCLEOTIDE SEQUENCE</scope>
    <source>
        <strain evidence="2">Sampled in the wild</strain>
    </source>
</reference>
<evidence type="ECO:0000313" key="2">
    <source>
        <dbReference type="EMBL" id="KAG8236912.1"/>
    </source>
</evidence>
<proteinExistence type="predicted"/>
<evidence type="ECO:0000256" key="1">
    <source>
        <dbReference type="SAM" id="MobiDB-lite"/>
    </source>
</evidence>
<sequence length="212" mass="22809">MVATSGGGFWEEPAPAQNAKLGGKQGGGKAAAAKVAAAAAPIPTAGGKGKGKSRKDEVMKIFEQNVQRSISAGDEFTQWCLKTLGNLQTSVDIPTFVGFLKDIDSPYEVSDYVRSYLGDGKEAREFARNFLERRSRWRNAQKAAAAPPSEDDMCIPAPAVNPLSSEFQEVKGKGKKAKKNKMLKLDNRILGFSVTASHDRINVGDRDYGEGV</sequence>
<dbReference type="AlphaFoldDB" id="A0A8K0KKV7"/>
<evidence type="ECO:0000313" key="3">
    <source>
        <dbReference type="Proteomes" id="UP000792457"/>
    </source>
</evidence>
<dbReference type="OrthoDB" id="48509at2759"/>
<evidence type="ECO:0008006" key="4">
    <source>
        <dbReference type="Google" id="ProtNLM"/>
    </source>
</evidence>
<dbReference type="Proteomes" id="UP000792457">
    <property type="component" value="Unassembled WGS sequence"/>
</dbReference>